<reference evidence="3 4" key="1">
    <citation type="submission" date="2018-06" db="EMBL/GenBank/DDBJ databases">
        <title>Genomic Encyclopedia of Type Strains, Phase III (KMG-III): the genomes of soil and plant-associated and newly described type strains.</title>
        <authorList>
            <person name="Whitman W."/>
        </authorList>
    </citation>
    <scope>NUCLEOTIDE SEQUENCE [LARGE SCALE GENOMIC DNA]</scope>
    <source>
        <strain evidence="3 4">CECT 7732</strain>
    </source>
</reference>
<dbReference type="EMBL" id="QNRF01000001">
    <property type="protein sequence ID" value="RBO86021.1"/>
    <property type="molecule type" value="Genomic_DNA"/>
</dbReference>
<feature type="transmembrane region" description="Helical" evidence="2">
    <location>
        <begin position="256"/>
        <end position="280"/>
    </location>
</feature>
<feature type="transmembrane region" description="Helical" evidence="2">
    <location>
        <begin position="177"/>
        <end position="199"/>
    </location>
</feature>
<evidence type="ECO:0000313" key="3">
    <source>
        <dbReference type="EMBL" id="RBO86021.1"/>
    </source>
</evidence>
<keyword evidence="2" id="KW-1133">Transmembrane helix</keyword>
<evidence type="ECO:0000313" key="4">
    <source>
        <dbReference type="Proteomes" id="UP000252086"/>
    </source>
</evidence>
<feature type="transmembrane region" description="Helical" evidence="2">
    <location>
        <begin position="59"/>
        <end position="81"/>
    </location>
</feature>
<feature type="compositionally biased region" description="Basic and acidic residues" evidence="1">
    <location>
        <begin position="305"/>
        <end position="315"/>
    </location>
</feature>
<keyword evidence="2" id="KW-0812">Transmembrane</keyword>
<keyword evidence="2" id="KW-0472">Membrane</keyword>
<dbReference type="Pfam" id="PF11067">
    <property type="entry name" value="DUF2868"/>
    <property type="match status" value="1"/>
</dbReference>
<evidence type="ECO:0000256" key="2">
    <source>
        <dbReference type="SAM" id="Phobius"/>
    </source>
</evidence>
<sequence length="441" mass="50633">MTFPSRNEKLALAAYLESHSDLTLPAHANHLDQALQALDQPTAVNASSYMEQYARLKRYFTNGILALMLLSFVIGLVITPSSFLLNESKHINIYWLLLTLLGVHLINLFLWLGSLIWLHLKPSRNNSPFLLGLLTFLLHKISHWLAIEVQVSKAFWHWQNPAKSQTWLASSLSHGAWLSYLCAGLLMTILLLLTNQVSFIWETTLLSDSRFLALTQWLSTPLTWLGLDLPTQADILSSRVDQTLQNQATRQHWANFLLGSVIMYGILPRLLLLMMCMAMYRLKRVTRKRSPQEDIILNRYTHQERQQKRIIDPDHHQRHQNQSKPSKTRSICQVEADSLWGLFEWSDDIPAPLIQANTQVLNDQTQQQAFLALAPQQTTYLLVSNTYSPDRGTTRFLSSLARQQPHLQMVLWKTKSGHFDNAWAALSEQLNLPELKCLPEE</sequence>
<accession>A0A366D7J2</accession>
<gene>
    <name evidence="3" type="ORF">DFP76_101297</name>
</gene>
<feature type="region of interest" description="Disordered" evidence="1">
    <location>
        <begin position="305"/>
        <end position="328"/>
    </location>
</feature>
<feature type="transmembrane region" description="Helical" evidence="2">
    <location>
        <begin position="129"/>
        <end position="147"/>
    </location>
</feature>
<dbReference type="AlphaFoldDB" id="A0A366D7J2"/>
<feature type="transmembrane region" description="Helical" evidence="2">
    <location>
        <begin position="93"/>
        <end position="117"/>
    </location>
</feature>
<name>A0A366D7J2_9GAMM</name>
<comment type="caution">
    <text evidence="3">The sequence shown here is derived from an EMBL/GenBank/DDBJ whole genome shotgun (WGS) entry which is preliminary data.</text>
</comment>
<proteinExistence type="predicted"/>
<dbReference type="Proteomes" id="UP000252086">
    <property type="component" value="Unassembled WGS sequence"/>
</dbReference>
<protein>
    <submittedName>
        <fullName evidence="3">Uncharacterized protein DUF2868</fullName>
    </submittedName>
</protein>
<dbReference type="OrthoDB" id="6210861at2"/>
<dbReference type="InterPro" id="IPR021296">
    <property type="entry name" value="DUF2868"/>
</dbReference>
<evidence type="ECO:0000256" key="1">
    <source>
        <dbReference type="SAM" id="MobiDB-lite"/>
    </source>
</evidence>
<keyword evidence="4" id="KW-1185">Reference proteome</keyword>
<organism evidence="3 4">
    <name type="scientific">Marinomonas aquiplantarum</name>
    <dbReference type="NCBI Taxonomy" id="491951"/>
    <lineage>
        <taxon>Bacteria</taxon>
        <taxon>Pseudomonadati</taxon>
        <taxon>Pseudomonadota</taxon>
        <taxon>Gammaproteobacteria</taxon>
        <taxon>Oceanospirillales</taxon>
        <taxon>Oceanospirillaceae</taxon>
        <taxon>Marinomonas</taxon>
    </lineage>
</organism>
<dbReference type="RefSeq" id="WP_113872914.1">
    <property type="nucleotide sequence ID" value="NZ_QNRF01000001.1"/>
</dbReference>